<feature type="non-terminal residue" evidence="2">
    <location>
        <position position="155"/>
    </location>
</feature>
<proteinExistence type="predicted"/>
<dbReference type="Proteomes" id="UP000265520">
    <property type="component" value="Unassembled WGS sequence"/>
</dbReference>
<accession>A0A392R4T3</accession>
<feature type="compositionally biased region" description="Pro residues" evidence="1">
    <location>
        <begin position="51"/>
        <end position="64"/>
    </location>
</feature>
<evidence type="ECO:0000313" key="3">
    <source>
        <dbReference type="Proteomes" id="UP000265520"/>
    </source>
</evidence>
<feature type="region of interest" description="Disordered" evidence="1">
    <location>
        <begin position="19"/>
        <end position="89"/>
    </location>
</feature>
<evidence type="ECO:0000256" key="1">
    <source>
        <dbReference type="SAM" id="MobiDB-lite"/>
    </source>
</evidence>
<name>A0A392R4T3_9FABA</name>
<protein>
    <submittedName>
        <fullName evidence="2">Uncharacterized protein</fullName>
    </submittedName>
</protein>
<reference evidence="2 3" key="1">
    <citation type="journal article" date="2018" name="Front. Plant Sci.">
        <title>Red Clover (Trifolium pratense) and Zigzag Clover (T. medium) - A Picture of Genomic Similarities and Differences.</title>
        <authorList>
            <person name="Dluhosova J."/>
            <person name="Istvanek J."/>
            <person name="Nedelnik J."/>
            <person name="Repkova J."/>
        </authorList>
    </citation>
    <scope>NUCLEOTIDE SEQUENCE [LARGE SCALE GENOMIC DNA]</scope>
    <source>
        <strain evidence="3">cv. 10/8</strain>
        <tissue evidence="2">Leaf</tissue>
    </source>
</reference>
<feature type="non-terminal residue" evidence="2">
    <location>
        <position position="1"/>
    </location>
</feature>
<sequence length="155" mass="16922">NLPAQTIPNPNVSAITLRSGKNVDISVGTSAETSGEKIEKVDKNKQTPASAPAPTPTPSSPTPEPDGEDEQSIPLPFPQRAIKSKKTDQLDKEREILDVFMKIEVNIPLLEAIKQIPKNAKFLKEMCTNKRKLKGNSRVNMSRNVSAIIQQTGLP</sequence>
<evidence type="ECO:0000313" key="2">
    <source>
        <dbReference type="EMBL" id="MCI31247.1"/>
    </source>
</evidence>
<dbReference type="EMBL" id="LXQA010185723">
    <property type="protein sequence ID" value="MCI31247.1"/>
    <property type="molecule type" value="Genomic_DNA"/>
</dbReference>
<organism evidence="2 3">
    <name type="scientific">Trifolium medium</name>
    <dbReference type="NCBI Taxonomy" id="97028"/>
    <lineage>
        <taxon>Eukaryota</taxon>
        <taxon>Viridiplantae</taxon>
        <taxon>Streptophyta</taxon>
        <taxon>Embryophyta</taxon>
        <taxon>Tracheophyta</taxon>
        <taxon>Spermatophyta</taxon>
        <taxon>Magnoliopsida</taxon>
        <taxon>eudicotyledons</taxon>
        <taxon>Gunneridae</taxon>
        <taxon>Pentapetalae</taxon>
        <taxon>rosids</taxon>
        <taxon>fabids</taxon>
        <taxon>Fabales</taxon>
        <taxon>Fabaceae</taxon>
        <taxon>Papilionoideae</taxon>
        <taxon>50 kb inversion clade</taxon>
        <taxon>NPAAA clade</taxon>
        <taxon>Hologalegina</taxon>
        <taxon>IRL clade</taxon>
        <taxon>Trifolieae</taxon>
        <taxon>Trifolium</taxon>
    </lineage>
</organism>
<dbReference type="AlphaFoldDB" id="A0A392R4T3"/>
<comment type="caution">
    <text evidence="2">The sequence shown here is derived from an EMBL/GenBank/DDBJ whole genome shotgun (WGS) entry which is preliminary data.</text>
</comment>
<feature type="compositionally biased region" description="Basic and acidic residues" evidence="1">
    <location>
        <begin position="34"/>
        <end position="45"/>
    </location>
</feature>
<keyword evidence="3" id="KW-1185">Reference proteome</keyword>